<dbReference type="InterPro" id="IPR051710">
    <property type="entry name" value="Phosphatase_SH3-domain"/>
</dbReference>
<dbReference type="InterPro" id="IPR029033">
    <property type="entry name" value="His_PPase_superfam"/>
</dbReference>
<organism evidence="1 2">
    <name type="scientific">Heterodera trifolii</name>
    <dbReference type="NCBI Taxonomy" id="157864"/>
    <lineage>
        <taxon>Eukaryota</taxon>
        <taxon>Metazoa</taxon>
        <taxon>Ecdysozoa</taxon>
        <taxon>Nematoda</taxon>
        <taxon>Chromadorea</taxon>
        <taxon>Rhabditida</taxon>
        <taxon>Tylenchina</taxon>
        <taxon>Tylenchomorpha</taxon>
        <taxon>Tylenchoidea</taxon>
        <taxon>Heteroderidae</taxon>
        <taxon>Heteroderinae</taxon>
        <taxon>Heterodera</taxon>
    </lineage>
</organism>
<dbReference type="Proteomes" id="UP001620626">
    <property type="component" value="Unassembled WGS sequence"/>
</dbReference>
<dbReference type="CDD" id="cd07067">
    <property type="entry name" value="HP_PGM_like"/>
    <property type="match status" value="1"/>
</dbReference>
<protein>
    <recommendedName>
        <fullName evidence="3">Phosphoglycerate mutase</fullName>
    </recommendedName>
</protein>
<accession>A0ABD2L423</accession>
<evidence type="ECO:0008006" key="3">
    <source>
        <dbReference type="Google" id="ProtNLM"/>
    </source>
</evidence>
<name>A0ABD2L423_9BILA</name>
<dbReference type="InterPro" id="IPR013078">
    <property type="entry name" value="His_Pase_superF_clade-1"/>
</dbReference>
<dbReference type="Pfam" id="PF00300">
    <property type="entry name" value="His_Phos_1"/>
    <property type="match status" value="1"/>
</dbReference>
<dbReference type="AlphaFoldDB" id="A0ABD2L423"/>
<dbReference type="EMBL" id="JBICBT010000551">
    <property type="protein sequence ID" value="KAL3109967.1"/>
    <property type="molecule type" value="Genomic_DNA"/>
</dbReference>
<dbReference type="PANTHER" id="PTHR16469:SF27">
    <property type="entry name" value="UBIQUITIN-ASSOCIATED AND SH3 DOMAIN-CONTAINING BA-RELATED"/>
    <property type="match status" value="1"/>
</dbReference>
<dbReference type="SMART" id="SM00855">
    <property type="entry name" value="PGAM"/>
    <property type="match status" value="1"/>
</dbReference>
<comment type="caution">
    <text evidence="1">The sequence shown here is derived from an EMBL/GenBank/DDBJ whole genome shotgun (WGS) entry which is preliminary data.</text>
</comment>
<dbReference type="SUPFAM" id="SSF53254">
    <property type="entry name" value="Phosphoglycerate mutase-like"/>
    <property type="match status" value="1"/>
</dbReference>
<dbReference type="PANTHER" id="PTHR16469">
    <property type="entry name" value="UBIQUITIN-ASSOCIATED AND SH3 DOMAIN-CONTAINING BA-RELATED"/>
    <property type="match status" value="1"/>
</dbReference>
<evidence type="ECO:0000313" key="2">
    <source>
        <dbReference type="Proteomes" id="UP001620626"/>
    </source>
</evidence>
<dbReference type="GO" id="GO:0016791">
    <property type="term" value="F:phosphatase activity"/>
    <property type="evidence" value="ECO:0007669"/>
    <property type="project" value="UniProtKB-ARBA"/>
</dbReference>
<dbReference type="Gene3D" id="3.40.50.1240">
    <property type="entry name" value="Phosphoglycerate mutase-like"/>
    <property type="match status" value="1"/>
</dbReference>
<reference evidence="1 2" key="1">
    <citation type="submission" date="2024-10" db="EMBL/GenBank/DDBJ databases">
        <authorList>
            <person name="Kim D."/>
        </authorList>
    </citation>
    <scope>NUCLEOTIDE SEQUENCE [LARGE SCALE GENOMIC DNA]</scope>
    <source>
        <strain evidence="1">BH-2024</strain>
    </source>
</reference>
<sequence length="254" mass="28931">MTDEDIKNVEKYWKKGQRATVRQTLWVVRHAERLDNISDWGNNLSKLDKQDSPLSDRGIEQAKQLGERFKTEKIDKVFASPFNRTVHTASLLIDGNPNYYNTYINVEPGFGEFYKPCFLKLGFKKTAELKKEFPLIDTNYSPVHDKKSLQKVESKQTKGQEKEEDCINVVKKTLSDILQANQNAKNIVVVSHCGTVATIHELLTGEEASCGQATVSKFVQYANDGATDDVLKRYHLEYSSVSSHLTEHTDLRPF</sequence>
<keyword evidence="2" id="KW-1185">Reference proteome</keyword>
<proteinExistence type="predicted"/>
<gene>
    <name evidence="1" type="ORF">niasHT_017340</name>
</gene>
<evidence type="ECO:0000313" key="1">
    <source>
        <dbReference type="EMBL" id="KAL3109967.1"/>
    </source>
</evidence>